<dbReference type="SMART" id="SM00355">
    <property type="entry name" value="ZnF_C2H2"/>
    <property type="match status" value="2"/>
</dbReference>
<reference evidence="4 5" key="1">
    <citation type="journal article" date="2018" name="Evol. Lett.">
        <title>Horizontal gene cluster transfer increased hallucinogenic mushroom diversity.</title>
        <authorList>
            <person name="Reynolds H.T."/>
            <person name="Vijayakumar V."/>
            <person name="Gluck-Thaler E."/>
            <person name="Korotkin H.B."/>
            <person name="Matheny P.B."/>
            <person name="Slot J.C."/>
        </authorList>
    </citation>
    <scope>NUCLEOTIDE SEQUENCE [LARGE SCALE GENOMIC DNA]</scope>
    <source>
        <strain evidence="4 5">SRW20</strain>
    </source>
</reference>
<feature type="compositionally biased region" description="Polar residues" evidence="2">
    <location>
        <begin position="210"/>
        <end position="219"/>
    </location>
</feature>
<feature type="region of interest" description="Disordered" evidence="2">
    <location>
        <begin position="1"/>
        <end position="24"/>
    </location>
</feature>
<evidence type="ECO:0000259" key="3">
    <source>
        <dbReference type="PROSITE" id="PS50157"/>
    </source>
</evidence>
<evidence type="ECO:0000313" key="5">
    <source>
        <dbReference type="Proteomes" id="UP000284706"/>
    </source>
</evidence>
<proteinExistence type="predicted"/>
<feature type="compositionally biased region" description="Pro residues" evidence="2">
    <location>
        <begin position="1"/>
        <end position="12"/>
    </location>
</feature>
<dbReference type="AlphaFoldDB" id="A0A409VKE5"/>
<evidence type="ECO:0000256" key="1">
    <source>
        <dbReference type="PROSITE-ProRule" id="PRU00042"/>
    </source>
</evidence>
<keyword evidence="1" id="KW-0479">Metal-binding</keyword>
<dbReference type="InParanoid" id="A0A409VKE5"/>
<feature type="domain" description="C2H2-type" evidence="3">
    <location>
        <begin position="421"/>
        <end position="446"/>
    </location>
</feature>
<feature type="region of interest" description="Disordered" evidence="2">
    <location>
        <begin position="575"/>
        <end position="638"/>
    </location>
</feature>
<dbReference type="Proteomes" id="UP000284706">
    <property type="component" value="Unassembled WGS sequence"/>
</dbReference>
<keyword evidence="1" id="KW-0863">Zinc-finger</keyword>
<keyword evidence="5" id="KW-1185">Reference proteome</keyword>
<dbReference type="EMBL" id="NHYE01005623">
    <property type="protein sequence ID" value="PPQ66734.1"/>
    <property type="molecule type" value="Genomic_DNA"/>
</dbReference>
<gene>
    <name evidence="4" type="ORF">CVT26_009535</name>
</gene>
<dbReference type="PROSITE" id="PS50157">
    <property type="entry name" value="ZINC_FINGER_C2H2_2"/>
    <property type="match status" value="2"/>
</dbReference>
<dbReference type="OrthoDB" id="3254002at2759"/>
<dbReference type="GO" id="GO:0008270">
    <property type="term" value="F:zinc ion binding"/>
    <property type="evidence" value="ECO:0007669"/>
    <property type="project" value="UniProtKB-KW"/>
</dbReference>
<comment type="caution">
    <text evidence="4">The sequence shown here is derived from an EMBL/GenBank/DDBJ whole genome shotgun (WGS) entry which is preliminary data.</text>
</comment>
<name>A0A409VKE5_9AGAR</name>
<accession>A0A409VKE5</accession>
<feature type="domain" description="C2H2-type" evidence="3">
    <location>
        <begin position="362"/>
        <end position="391"/>
    </location>
</feature>
<feature type="region of interest" description="Disordered" evidence="2">
    <location>
        <begin position="507"/>
        <end position="527"/>
    </location>
</feature>
<sequence length="652" mass="70658">MAKAPVPLPQAPLPEVSKQSAHPVPNVAMTGAATAGINASDVVAPLAATQKSAPAPAQVAGSSKLSNPQPAGTLRMIPYIPQIAGSSTTPALKPTIQTVDPSIATASRPAPELPFLSGPSTSSNARPVGISRVVEDVSKSAGSVNILQPKPVPAAALSASSSSPKKSRPVVELPPITTISSSSSSSTQNVTRPVANIKSMTTAPAPGPVASTSKLPTRQSPEPLFLPSSSPELGSPPTRYLDDTSELQRVIGPDTVDKGKGKMVNKGKKTASVYISVPPEPEYLAQYRTQIRERVARGQPLTAQETMVLRLKRDSRTDSLSTSTSRAEEEDFMFALEAQHLSPQDRDEHEAVRLACNRLQELPCRWNGCDCVLNSVQSLIRHLRQHERSQPTKSFMCKWTQCGQHIRPKDGHLERHALLPFRCAYTDCDDSFRSAAQLLKHFRSCHENGTLKPSYKPSPPTSLPLRLLPVKLVPTYLLITDQVKGAAMSRERHEAIGRWVTRNITTSGVQAKSRPRKVKGARSSNQYAKDERDDYEFLTTRPTRYSTYVSTPVDLDLADLDSADISRMIDEEDFTLWGSEGGDEEVTDGNGLQPPDSPLFSPRVSSGRIEEIQTDSEDGPIIDTSRNPRDEDGSDDEDAAVEIMLTGMSWTS</sequence>
<protein>
    <recommendedName>
        <fullName evidence="3">C2H2-type domain-containing protein</fullName>
    </recommendedName>
</protein>
<evidence type="ECO:0000256" key="2">
    <source>
        <dbReference type="SAM" id="MobiDB-lite"/>
    </source>
</evidence>
<evidence type="ECO:0000313" key="4">
    <source>
        <dbReference type="EMBL" id="PPQ66734.1"/>
    </source>
</evidence>
<dbReference type="Gene3D" id="3.30.160.60">
    <property type="entry name" value="Classic Zinc Finger"/>
    <property type="match status" value="1"/>
</dbReference>
<feature type="compositionally biased region" description="Low complexity" evidence="2">
    <location>
        <begin position="220"/>
        <end position="235"/>
    </location>
</feature>
<dbReference type="InterPro" id="IPR013087">
    <property type="entry name" value="Znf_C2H2_type"/>
</dbReference>
<dbReference type="PROSITE" id="PS00028">
    <property type="entry name" value="ZINC_FINGER_C2H2_1"/>
    <property type="match status" value="2"/>
</dbReference>
<dbReference type="STRING" id="231916.A0A409VKE5"/>
<organism evidence="4 5">
    <name type="scientific">Gymnopilus dilepis</name>
    <dbReference type="NCBI Taxonomy" id="231916"/>
    <lineage>
        <taxon>Eukaryota</taxon>
        <taxon>Fungi</taxon>
        <taxon>Dikarya</taxon>
        <taxon>Basidiomycota</taxon>
        <taxon>Agaricomycotina</taxon>
        <taxon>Agaricomycetes</taxon>
        <taxon>Agaricomycetidae</taxon>
        <taxon>Agaricales</taxon>
        <taxon>Agaricineae</taxon>
        <taxon>Hymenogastraceae</taxon>
        <taxon>Gymnopilus</taxon>
    </lineage>
</organism>
<feature type="region of interest" description="Disordered" evidence="2">
    <location>
        <begin position="199"/>
        <end position="235"/>
    </location>
</feature>
<keyword evidence="1" id="KW-0862">Zinc</keyword>